<dbReference type="GO" id="GO:0006397">
    <property type="term" value="P:mRNA processing"/>
    <property type="evidence" value="ECO:0007669"/>
    <property type="project" value="UniProtKB-KW"/>
</dbReference>
<dbReference type="InterPro" id="IPR016024">
    <property type="entry name" value="ARM-type_fold"/>
</dbReference>
<name>A0AB34J936_PRYPA</name>
<dbReference type="Pfam" id="PF02854">
    <property type="entry name" value="MIF4G"/>
    <property type="match status" value="1"/>
</dbReference>
<evidence type="ECO:0000256" key="1">
    <source>
        <dbReference type="ARBA" id="ARBA00004123"/>
    </source>
</evidence>
<dbReference type="AlphaFoldDB" id="A0AB34J936"/>
<dbReference type="GO" id="GO:0006406">
    <property type="term" value="P:mRNA export from nucleus"/>
    <property type="evidence" value="ECO:0007669"/>
    <property type="project" value="InterPro"/>
</dbReference>
<dbReference type="Gene3D" id="1.25.40.180">
    <property type="match status" value="3"/>
</dbReference>
<dbReference type="SUPFAM" id="SSF48371">
    <property type="entry name" value="ARM repeat"/>
    <property type="match status" value="3"/>
</dbReference>
<dbReference type="InterPro" id="IPR027159">
    <property type="entry name" value="CBP80"/>
</dbReference>
<keyword evidence="4" id="KW-0508">mRNA splicing</keyword>
<reference evidence="7 8" key="1">
    <citation type="journal article" date="2024" name="Science">
        <title>Giant polyketide synthase enzymes in the biosynthesis of giant marine polyether toxins.</title>
        <authorList>
            <person name="Fallon T.R."/>
            <person name="Shende V.V."/>
            <person name="Wierzbicki I.H."/>
            <person name="Pendleton A.L."/>
            <person name="Watervoot N.F."/>
            <person name="Auber R.P."/>
            <person name="Gonzalez D.J."/>
            <person name="Wisecaver J.H."/>
            <person name="Moore B.S."/>
        </authorList>
    </citation>
    <scope>NUCLEOTIDE SEQUENCE [LARGE SCALE GENOMIC DNA]</scope>
    <source>
        <strain evidence="7 8">12B1</strain>
    </source>
</reference>
<dbReference type="EMBL" id="JBGBPQ010000012">
    <property type="protein sequence ID" value="KAL1514832.1"/>
    <property type="molecule type" value="Genomic_DNA"/>
</dbReference>
<dbReference type="GO" id="GO:0005846">
    <property type="term" value="C:nuclear cap binding complex"/>
    <property type="evidence" value="ECO:0007669"/>
    <property type="project" value="InterPro"/>
</dbReference>
<protein>
    <recommendedName>
        <fullName evidence="6">MIF4G domain-containing protein</fullName>
    </recommendedName>
</protein>
<dbReference type="PANTHER" id="PTHR12412">
    <property type="entry name" value="CAP BINDING PROTEIN"/>
    <property type="match status" value="1"/>
</dbReference>
<evidence type="ECO:0000256" key="5">
    <source>
        <dbReference type="ARBA" id="ARBA00023242"/>
    </source>
</evidence>
<dbReference type="SMART" id="SM00543">
    <property type="entry name" value="MIF4G"/>
    <property type="match status" value="1"/>
</dbReference>
<dbReference type="InterPro" id="IPR015172">
    <property type="entry name" value="MIF4G-like_typ-1"/>
</dbReference>
<gene>
    <name evidence="7" type="ORF">AB1Y20_003917</name>
</gene>
<dbReference type="GO" id="GO:0005634">
    <property type="term" value="C:nucleus"/>
    <property type="evidence" value="ECO:0007669"/>
    <property type="project" value="UniProtKB-SubCell"/>
</dbReference>
<evidence type="ECO:0000256" key="4">
    <source>
        <dbReference type="ARBA" id="ARBA00023187"/>
    </source>
</evidence>
<evidence type="ECO:0000259" key="6">
    <source>
        <dbReference type="SMART" id="SM00543"/>
    </source>
</evidence>
<dbReference type="PANTHER" id="PTHR12412:SF2">
    <property type="entry name" value="NUCLEAR CAP-BINDING PROTEIN SUBUNIT 1"/>
    <property type="match status" value="1"/>
</dbReference>
<keyword evidence="5" id="KW-0539">Nucleus</keyword>
<dbReference type="GO" id="GO:0008380">
    <property type="term" value="P:RNA splicing"/>
    <property type="evidence" value="ECO:0007669"/>
    <property type="project" value="UniProtKB-KW"/>
</dbReference>
<dbReference type="Proteomes" id="UP001515480">
    <property type="component" value="Unassembled WGS sequence"/>
</dbReference>
<feature type="domain" description="MIF4G" evidence="6">
    <location>
        <begin position="16"/>
        <end position="211"/>
    </location>
</feature>
<dbReference type="Pfam" id="PF09088">
    <property type="entry name" value="MIF4G_like"/>
    <property type="match status" value="1"/>
</dbReference>
<dbReference type="GO" id="GO:0003729">
    <property type="term" value="F:mRNA binding"/>
    <property type="evidence" value="ECO:0007669"/>
    <property type="project" value="TreeGrafter"/>
</dbReference>
<organism evidence="7 8">
    <name type="scientific">Prymnesium parvum</name>
    <name type="common">Toxic golden alga</name>
    <dbReference type="NCBI Taxonomy" id="97485"/>
    <lineage>
        <taxon>Eukaryota</taxon>
        <taxon>Haptista</taxon>
        <taxon>Haptophyta</taxon>
        <taxon>Prymnesiophyceae</taxon>
        <taxon>Prymnesiales</taxon>
        <taxon>Prymnesiaceae</taxon>
        <taxon>Prymnesium</taxon>
    </lineage>
</organism>
<dbReference type="GO" id="GO:0000184">
    <property type="term" value="P:nuclear-transcribed mRNA catabolic process, nonsense-mediated decay"/>
    <property type="evidence" value="ECO:0007669"/>
    <property type="project" value="TreeGrafter"/>
</dbReference>
<dbReference type="InterPro" id="IPR003890">
    <property type="entry name" value="MIF4G-like_typ-3"/>
</dbReference>
<comment type="similarity">
    <text evidence="2">Belongs to the NCBP1 family.</text>
</comment>
<dbReference type="Pfam" id="PF09090">
    <property type="entry name" value="MIF4G_like_2"/>
    <property type="match status" value="1"/>
</dbReference>
<proteinExistence type="inferred from homology"/>
<sequence length="796" mass="89060">MSKRRRDDLPPDDALEQRLVNLIVRIGDKNVSSLNDHLRGLVHALEGDVDQHRQLIIDTIFDCARSLQTKTMVYGTLAGLLNAFDRELGALIVSSANHELEQALDDHAPMAIRGLTRFVVELMNAHVVPTGTVVDVFDAYLAVRAEEKVPQARVDWFMVLVLDGLALGGKYLSAHAPDELARLIQEVRAYAEARTPLRTSVPLLMPYDEATSAADVVEHFDALWQLVQTFAADGGWSSPCLLTPHRAFAMELEAAPTHTMRVVAVPAHTPGCTYPMLHRIRLVPSLRESSRADALMDTRPDGARESAGMMGAPERTLMEEFTWMIVHAFSEAHRDAAKMLAALAEAMSLDASGVFVETIMSMLLTLPSPKHKTIYYYCLLIDMCKLLPSVPVQLEAALNTLFERLPVLEPELTLRLAEWLAFHVSNFGFSLAPFARTWGDVITRCVKASPHLAKRNSESFDLDARILFVRYLLERMIRLSYIERVQRDLPEPFAVLLPPKPVGQLDWDAPQEQEADRGALARLSQTLLDQLRSKTPSKDVLGWLERELGTHPQRIALVTLLHAGSKSVSHLEKLLDKFGWLIRHVAADAAGAQQVVGAGLRYWGLSTQMSALLTRKLIEYQIIDASAALSHMFSSMGVRGLLEFDCWESILAAAEMAVHLQVRASSALQAERRQWEREQEMRDDDDSGLPVGEAELERLQEALDTKRREKKFFFSNFFVEACSAVSAKLNAAAPGESPTQEEWWRVCIGRICMIGRRYQRELTFSAIEDVVQSAGVHPDVMKAVFDGLKRLEAYNY</sequence>
<dbReference type="GO" id="GO:0000339">
    <property type="term" value="F:RNA cap binding"/>
    <property type="evidence" value="ECO:0007669"/>
    <property type="project" value="InterPro"/>
</dbReference>
<comment type="subcellular location">
    <subcellularLocation>
        <location evidence="1">Nucleus</location>
    </subcellularLocation>
</comment>
<comment type="caution">
    <text evidence="7">The sequence shown here is derived from an EMBL/GenBank/DDBJ whole genome shotgun (WGS) entry which is preliminary data.</text>
</comment>
<evidence type="ECO:0000256" key="3">
    <source>
        <dbReference type="ARBA" id="ARBA00022664"/>
    </source>
</evidence>
<keyword evidence="8" id="KW-1185">Reference proteome</keyword>
<evidence type="ECO:0000256" key="2">
    <source>
        <dbReference type="ARBA" id="ARBA00007413"/>
    </source>
</evidence>
<keyword evidence="3" id="KW-0507">mRNA processing</keyword>
<evidence type="ECO:0000313" key="7">
    <source>
        <dbReference type="EMBL" id="KAL1514832.1"/>
    </source>
</evidence>
<dbReference type="InterPro" id="IPR015174">
    <property type="entry name" value="MIF4G-like_typ-2"/>
</dbReference>
<accession>A0AB34J936</accession>
<evidence type="ECO:0000313" key="8">
    <source>
        <dbReference type="Proteomes" id="UP001515480"/>
    </source>
</evidence>